<dbReference type="Gene3D" id="1.20.58.320">
    <property type="entry name" value="TPR-like"/>
    <property type="match status" value="1"/>
</dbReference>
<evidence type="ECO:0000313" key="2">
    <source>
        <dbReference type="Proteomes" id="UP000620596"/>
    </source>
</evidence>
<dbReference type="RefSeq" id="WP_188706118.1">
    <property type="nucleotide sequence ID" value="NZ_BMIG01000001.1"/>
</dbReference>
<comment type="caution">
    <text evidence="1">The sequence shown here is derived from an EMBL/GenBank/DDBJ whole genome shotgun (WGS) entry which is preliminary data.</text>
</comment>
<evidence type="ECO:0008006" key="3">
    <source>
        <dbReference type="Google" id="ProtNLM"/>
    </source>
</evidence>
<dbReference type="SUPFAM" id="SSF48452">
    <property type="entry name" value="TPR-like"/>
    <property type="match status" value="1"/>
</dbReference>
<reference evidence="1" key="2">
    <citation type="submission" date="2020-09" db="EMBL/GenBank/DDBJ databases">
        <authorList>
            <person name="Sun Q."/>
            <person name="Zhou Y."/>
        </authorList>
    </citation>
    <scope>NUCLEOTIDE SEQUENCE</scope>
    <source>
        <strain evidence="1">CGMCC 1.15322</strain>
    </source>
</reference>
<organism evidence="1 2">
    <name type="scientific">Polaromonas eurypsychrophila</name>
    <dbReference type="NCBI Taxonomy" id="1614635"/>
    <lineage>
        <taxon>Bacteria</taxon>
        <taxon>Pseudomonadati</taxon>
        <taxon>Pseudomonadota</taxon>
        <taxon>Betaproteobacteria</taxon>
        <taxon>Burkholderiales</taxon>
        <taxon>Comamonadaceae</taxon>
        <taxon>Polaromonas</taxon>
    </lineage>
</organism>
<accession>A0A916S7M8</accession>
<dbReference type="Pfam" id="PF06041">
    <property type="entry name" value="DUF924"/>
    <property type="match status" value="1"/>
</dbReference>
<name>A0A916S7M8_9BURK</name>
<gene>
    <name evidence="1" type="ORF">GCM10011496_04470</name>
</gene>
<sequence length="203" mass="22757">MPDSVTPASVLDFWLGENFASGWPSRDMGRQWFGGTTELDQQIADRFGTPVTQALGGGLTDWEGQPLDRLALVILLDQFPRNMYRGKAQAFAGDERAQSLVTDALAQSMDAQLPWVGRMFLCMPLMHAEDLMLQEEGVRCFREMADAVPQDLRVTLASSLRFAEQHRDIIARLGRFPYRNSALGRANSALEFEFLKNGPRFGQ</sequence>
<dbReference type="InterPro" id="IPR011990">
    <property type="entry name" value="TPR-like_helical_dom_sf"/>
</dbReference>
<evidence type="ECO:0000313" key="1">
    <source>
        <dbReference type="EMBL" id="GGA86910.1"/>
    </source>
</evidence>
<dbReference type="AlphaFoldDB" id="A0A916S7M8"/>
<reference evidence="1" key="1">
    <citation type="journal article" date="2014" name="Int. J. Syst. Evol. Microbiol.">
        <title>Complete genome sequence of Corynebacterium casei LMG S-19264T (=DSM 44701T), isolated from a smear-ripened cheese.</title>
        <authorList>
            <consortium name="US DOE Joint Genome Institute (JGI-PGF)"/>
            <person name="Walter F."/>
            <person name="Albersmeier A."/>
            <person name="Kalinowski J."/>
            <person name="Ruckert C."/>
        </authorList>
    </citation>
    <scope>NUCLEOTIDE SEQUENCE</scope>
    <source>
        <strain evidence="1">CGMCC 1.15322</strain>
    </source>
</reference>
<proteinExistence type="predicted"/>
<protein>
    <recommendedName>
        <fullName evidence="3">DUF924 domain-containing protein</fullName>
    </recommendedName>
</protein>
<dbReference type="Proteomes" id="UP000620596">
    <property type="component" value="Unassembled WGS sequence"/>
</dbReference>
<dbReference type="EMBL" id="BMIG01000001">
    <property type="protein sequence ID" value="GGA86910.1"/>
    <property type="molecule type" value="Genomic_DNA"/>
</dbReference>
<keyword evidence="2" id="KW-1185">Reference proteome</keyword>
<dbReference type="Gene3D" id="1.25.40.10">
    <property type="entry name" value="Tetratricopeptide repeat domain"/>
    <property type="match status" value="1"/>
</dbReference>
<dbReference type="InterPro" id="IPR010323">
    <property type="entry name" value="DUF924"/>
</dbReference>